<keyword evidence="6" id="KW-1185">Reference proteome</keyword>
<dbReference type="Pfam" id="PF06030">
    <property type="entry name" value="WxLIP_PGBD"/>
    <property type="match status" value="1"/>
</dbReference>
<keyword evidence="2" id="KW-0732">Signal</keyword>
<dbReference type="InterPro" id="IPR021759">
    <property type="entry name" value="WxLIP_HBD"/>
</dbReference>
<feature type="transmembrane region" description="Helical" evidence="1">
    <location>
        <begin position="306"/>
        <end position="328"/>
    </location>
</feature>
<dbReference type="RefSeq" id="WP_144838015.1">
    <property type="nucleotide sequence ID" value="NZ_JBHTKI010000008.1"/>
</dbReference>
<reference evidence="6" key="1">
    <citation type="journal article" date="2019" name="Int. J. Syst. Evol. Microbiol.">
        <title>The Global Catalogue of Microorganisms (GCM) 10K type strain sequencing project: providing services to taxonomists for standard genome sequencing and annotation.</title>
        <authorList>
            <consortium name="The Broad Institute Genomics Platform"/>
            <consortium name="The Broad Institute Genome Sequencing Center for Infectious Disease"/>
            <person name="Wu L."/>
            <person name="Ma J."/>
        </authorList>
    </citation>
    <scope>NUCLEOTIDE SEQUENCE [LARGE SCALE GENOMIC DNA]</scope>
    <source>
        <strain evidence="6">CCUG 56756</strain>
    </source>
</reference>
<feature type="chain" id="PRO_5045457940" evidence="2">
    <location>
        <begin position="22"/>
        <end position="346"/>
    </location>
</feature>
<name>A0ABW3LAE9_9BACL</name>
<comment type="caution">
    <text evidence="5">The sequence shown here is derived from an EMBL/GenBank/DDBJ whole genome shotgun (WGS) entry which is preliminary data.</text>
</comment>
<feature type="domain" description="WxL Interacting Protein host binding" evidence="4">
    <location>
        <begin position="174"/>
        <end position="287"/>
    </location>
</feature>
<feature type="domain" description="WxL Interacting Protein peptidoglycan binding" evidence="3">
    <location>
        <begin position="28"/>
        <end position="143"/>
    </location>
</feature>
<protein>
    <submittedName>
        <fullName evidence="5">WxL protein peptidoglycan domain-containing protein</fullName>
    </submittedName>
</protein>
<gene>
    <name evidence="5" type="ORF">ACFQ1X_07570</name>
</gene>
<keyword evidence="1" id="KW-0472">Membrane</keyword>
<accession>A0ABW3LAE9</accession>
<organism evidence="5 6">
    <name type="scientific">Metaplanococcus flavidus</name>
    <dbReference type="NCBI Taxonomy" id="569883"/>
    <lineage>
        <taxon>Bacteria</taxon>
        <taxon>Bacillati</taxon>
        <taxon>Bacillota</taxon>
        <taxon>Bacilli</taxon>
        <taxon>Bacillales</taxon>
        <taxon>Caryophanaceae</taxon>
        <taxon>Metaplanococcus</taxon>
    </lineage>
</organism>
<dbReference type="InterPro" id="IPR010317">
    <property type="entry name" value="WxLIP_PGBD"/>
</dbReference>
<evidence type="ECO:0000259" key="3">
    <source>
        <dbReference type="Pfam" id="PF06030"/>
    </source>
</evidence>
<evidence type="ECO:0000313" key="5">
    <source>
        <dbReference type="EMBL" id="MFD1031294.1"/>
    </source>
</evidence>
<feature type="signal peptide" evidence="2">
    <location>
        <begin position="1"/>
        <end position="21"/>
    </location>
</feature>
<dbReference type="Pfam" id="PF11797">
    <property type="entry name" value="WxLIP_HBD"/>
    <property type="match status" value="1"/>
</dbReference>
<evidence type="ECO:0000256" key="1">
    <source>
        <dbReference type="SAM" id="Phobius"/>
    </source>
</evidence>
<dbReference type="EMBL" id="JBHTKI010000008">
    <property type="protein sequence ID" value="MFD1031294.1"/>
    <property type="molecule type" value="Genomic_DNA"/>
</dbReference>
<evidence type="ECO:0000313" key="6">
    <source>
        <dbReference type="Proteomes" id="UP001597109"/>
    </source>
</evidence>
<keyword evidence="1" id="KW-1133">Transmembrane helix</keyword>
<proteinExistence type="predicted"/>
<evidence type="ECO:0000256" key="2">
    <source>
        <dbReference type="SAM" id="SignalP"/>
    </source>
</evidence>
<evidence type="ECO:0000259" key="4">
    <source>
        <dbReference type="Pfam" id="PF11797"/>
    </source>
</evidence>
<dbReference type="Proteomes" id="UP001597109">
    <property type="component" value="Unassembled WGS sequence"/>
</dbReference>
<sequence>MSSRVLILIFLMILIPISANAADSANDFEVELLPAEGQQSFSEGYFNVDAGPGQQITLNFRLTNTSDEPIELNAETVDAWTAETGGILYSANADLDEEDHPRLTDLLIVQETIKIPANTVEIVHYHFDVPWDASGTLLGGIMLTTANNSQELSMEPLNDGGSNYTFEQLGQQLVAVKVNMPENSAAGFSLGKAQFDSSQNLLTMKVANGNSTVLENVQGTYTIMDKDGETILNGVIDSFAMAPKSDIRFPVDLKGHVFEEGKYVLLIKGSADKKEFFAEEKFSVSGTPQAAFASEATAPEASGGNFLPAIAISLAALFLLLLLFMKIVKRNEKGQYMNLTDKNNLQ</sequence>
<keyword evidence="1" id="KW-0812">Transmembrane</keyword>